<comment type="caution">
    <text evidence="2">The sequence shown here is derived from an EMBL/GenBank/DDBJ whole genome shotgun (WGS) entry which is preliminary data.</text>
</comment>
<dbReference type="InterPro" id="IPR024072">
    <property type="entry name" value="DHFR-like_dom_sf"/>
</dbReference>
<dbReference type="Gene3D" id="3.40.430.10">
    <property type="entry name" value="Dihydrofolate Reductase, subunit A"/>
    <property type="match status" value="1"/>
</dbReference>
<reference evidence="3" key="1">
    <citation type="journal article" date="2019" name="Int. J. Syst. Evol. Microbiol.">
        <title>The Global Catalogue of Microorganisms (GCM) 10K type strain sequencing project: providing services to taxonomists for standard genome sequencing and annotation.</title>
        <authorList>
            <consortium name="The Broad Institute Genomics Platform"/>
            <consortium name="The Broad Institute Genome Sequencing Center for Infectious Disease"/>
            <person name="Wu L."/>
            <person name="Ma J."/>
        </authorList>
    </citation>
    <scope>NUCLEOTIDE SEQUENCE [LARGE SCALE GENOMIC DNA]</scope>
    <source>
        <strain evidence="3">KCTC 15012</strain>
    </source>
</reference>
<name>A0ABW5CCJ4_9PROT</name>
<dbReference type="InterPro" id="IPR002734">
    <property type="entry name" value="RibDG_C"/>
</dbReference>
<evidence type="ECO:0000313" key="3">
    <source>
        <dbReference type="Proteomes" id="UP001597296"/>
    </source>
</evidence>
<dbReference type="RefSeq" id="WP_377315998.1">
    <property type="nucleotide sequence ID" value="NZ_JBHUIY010000016.1"/>
</dbReference>
<dbReference type="SUPFAM" id="SSF53597">
    <property type="entry name" value="Dihydrofolate reductase-like"/>
    <property type="match status" value="1"/>
</dbReference>
<dbReference type="PANTHER" id="PTHR38011">
    <property type="entry name" value="DIHYDROFOLATE REDUCTASE FAMILY PROTEIN (AFU_ORTHOLOGUE AFUA_8G06820)"/>
    <property type="match status" value="1"/>
</dbReference>
<protein>
    <submittedName>
        <fullName evidence="2">Dihydrofolate reductase family protein</fullName>
    </submittedName>
</protein>
<evidence type="ECO:0000313" key="2">
    <source>
        <dbReference type="EMBL" id="MFD2234102.1"/>
    </source>
</evidence>
<sequence length="175" mass="18432">MAALRARLAVSLDGFIADPDGATDWFDAFPAIATGFESFLARIDTLVMGRATYDRLRAGAAGGWPYPGRRCLVVTSHSLDTAPDEVEPWLGDLAELADELHRGTGGDVWVVGGGTAIRAFLDLGAIDYLDLLLVPCLRGDGRRLFPPSEIGDGLTLISATALEGGVVALSYRVGG</sequence>
<dbReference type="EMBL" id="JBHUIY010000016">
    <property type="protein sequence ID" value="MFD2234102.1"/>
    <property type="molecule type" value="Genomic_DNA"/>
</dbReference>
<dbReference type="PANTHER" id="PTHR38011:SF11">
    <property type="entry name" value="2,5-DIAMINO-6-RIBOSYLAMINO-4(3H)-PYRIMIDINONE 5'-PHOSPHATE REDUCTASE"/>
    <property type="match status" value="1"/>
</dbReference>
<dbReference type="Proteomes" id="UP001597296">
    <property type="component" value="Unassembled WGS sequence"/>
</dbReference>
<accession>A0ABW5CCJ4</accession>
<feature type="domain" description="Bacterial bifunctional deaminase-reductase C-terminal" evidence="1">
    <location>
        <begin position="4"/>
        <end position="167"/>
    </location>
</feature>
<organism evidence="2 3">
    <name type="scientific">Phaeospirillum tilakii</name>
    <dbReference type="NCBI Taxonomy" id="741673"/>
    <lineage>
        <taxon>Bacteria</taxon>
        <taxon>Pseudomonadati</taxon>
        <taxon>Pseudomonadota</taxon>
        <taxon>Alphaproteobacteria</taxon>
        <taxon>Rhodospirillales</taxon>
        <taxon>Rhodospirillaceae</taxon>
        <taxon>Phaeospirillum</taxon>
    </lineage>
</organism>
<gene>
    <name evidence="2" type="ORF">ACFSNB_09815</name>
</gene>
<proteinExistence type="predicted"/>
<keyword evidence="3" id="KW-1185">Reference proteome</keyword>
<dbReference type="InterPro" id="IPR050765">
    <property type="entry name" value="Riboflavin_Biosynth_HTPR"/>
</dbReference>
<evidence type="ECO:0000259" key="1">
    <source>
        <dbReference type="Pfam" id="PF01872"/>
    </source>
</evidence>
<dbReference type="Pfam" id="PF01872">
    <property type="entry name" value="RibD_C"/>
    <property type="match status" value="1"/>
</dbReference>